<keyword evidence="2" id="KW-1185">Reference proteome</keyword>
<sequence>MFYEATRFATGRKNALRVEINGSLGAVAFDLPRHSLAASAVAHRSLDFLRAAARLAPIGAGVAAETSTVTATKGVGR</sequence>
<evidence type="ECO:0000313" key="1">
    <source>
        <dbReference type="EMBL" id="NGO42416.1"/>
    </source>
</evidence>
<dbReference type="EMBL" id="JAAKZX010000021">
    <property type="protein sequence ID" value="NGO42416.1"/>
    <property type="molecule type" value="Genomic_DNA"/>
</dbReference>
<comment type="caution">
    <text evidence="1">The sequence shown here is derived from an EMBL/GenBank/DDBJ whole genome shotgun (WGS) entry which is preliminary data.</text>
</comment>
<accession>A0ABX0DKK6</accession>
<proteinExistence type="predicted"/>
<organism evidence="1 2">
    <name type="scientific">Streptomyces ureilyticus</name>
    <dbReference type="NCBI Taxonomy" id="1775131"/>
    <lineage>
        <taxon>Bacteria</taxon>
        <taxon>Bacillati</taxon>
        <taxon>Actinomycetota</taxon>
        <taxon>Actinomycetes</taxon>
        <taxon>Kitasatosporales</taxon>
        <taxon>Streptomycetaceae</taxon>
        <taxon>Streptomyces</taxon>
    </lineage>
</organism>
<name>A0ABX0DKK6_9ACTN</name>
<reference evidence="1 2" key="1">
    <citation type="submission" date="2020-02" db="EMBL/GenBank/DDBJ databases">
        <title>Whole-genome analyses of novel actinobacteria.</title>
        <authorList>
            <person name="Sahin N."/>
            <person name="Tokatli A."/>
        </authorList>
    </citation>
    <scope>NUCLEOTIDE SEQUENCE [LARGE SCALE GENOMIC DNA]</scope>
    <source>
        <strain evidence="1 2">YC419</strain>
    </source>
</reference>
<evidence type="ECO:0000313" key="2">
    <source>
        <dbReference type="Proteomes" id="UP001518140"/>
    </source>
</evidence>
<dbReference type="Proteomes" id="UP001518140">
    <property type="component" value="Unassembled WGS sequence"/>
</dbReference>
<dbReference type="Gene3D" id="3.30.360.10">
    <property type="entry name" value="Dihydrodipicolinate Reductase, domain 2"/>
    <property type="match status" value="1"/>
</dbReference>
<gene>
    <name evidence="1" type="ORF">G6048_09620</name>
</gene>
<dbReference type="RefSeq" id="WP_165339035.1">
    <property type="nucleotide sequence ID" value="NZ_JAAKZX010000021.1"/>
</dbReference>
<protein>
    <submittedName>
        <fullName evidence="1">Uncharacterized protein</fullName>
    </submittedName>
</protein>